<evidence type="ECO:0000313" key="2">
    <source>
        <dbReference type="Proteomes" id="UP001595665"/>
    </source>
</evidence>
<evidence type="ECO:0000313" key="1">
    <source>
        <dbReference type="EMBL" id="MFC3459316.1"/>
    </source>
</evidence>
<accession>A0ABV7PP30</accession>
<proteinExistence type="predicted"/>
<reference evidence="2" key="1">
    <citation type="journal article" date="2019" name="Int. J. Syst. Evol. Microbiol.">
        <title>The Global Catalogue of Microorganisms (GCM) 10K type strain sequencing project: providing services to taxonomists for standard genome sequencing and annotation.</title>
        <authorList>
            <consortium name="The Broad Institute Genomics Platform"/>
            <consortium name="The Broad Institute Genome Sequencing Center for Infectious Disease"/>
            <person name="Wu L."/>
            <person name="Ma J."/>
        </authorList>
    </citation>
    <scope>NUCLEOTIDE SEQUENCE [LARGE SCALE GENOMIC DNA]</scope>
    <source>
        <strain evidence="2">CCM 7480</strain>
    </source>
</reference>
<protein>
    <submittedName>
        <fullName evidence="1">Uncharacterized protein</fullName>
    </submittedName>
</protein>
<gene>
    <name evidence="1" type="ORF">ACFOPH_13840</name>
</gene>
<comment type="caution">
    <text evidence="1">The sequence shown here is derived from an EMBL/GenBank/DDBJ whole genome shotgun (WGS) entry which is preliminary data.</text>
</comment>
<organism evidence="1 2">
    <name type="scientific">Massilia haematophila</name>
    <dbReference type="NCBI Taxonomy" id="457923"/>
    <lineage>
        <taxon>Bacteria</taxon>
        <taxon>Pseudomonadati</taxon>
        <taxon>Pseudomonadota</taxon>
        <taxon>Betaproteobacteria</taxon>
        <taxon>Burkholderiales</taxon>
        <taxon>Oxalobacteraceae</taxon>
        <taxon>Telluria group</taxon>
        <taxon>Massilia</taxon>
    </lineage>
</organism>
<dbReference type="RefSeq" id="WP_379735845.1">
    <property type="nucleotide sequence ID" value="NZ_JBHRVV010000001.1"/>
</dbReference>
<dbReference type="EMBL" id="JBHRVV010000001">
    <property type="protein sequence ID" value="MFC3459316.1"/>
    <property type="molecule type" value="Genomic_DNA"/>
</dbReference>
<sequence>MKISLNVSLFSYLDRPIYDVDMNGTDFMAAMEYSFYGSNAVMMMQSITLGPQLVTWRMGGPEGAAGNGEIVRARNIPTLDEISKDIKWLALHIYDDNTVEIKLSKGSKDELQTIRGRQIIEEWERKHGK</sequence>
<keyword evidence="2" id="KW-1185">Reference proteome</keyword>
<name>A0ABV7PP30_9BURK</name>
<dbReference type="Proteomes" id="UP001595665">
    <property type="component" value="Unassembled WGS sequence"/>
</dbReference>